<organism evidence="2 3">
    <name type="scientific">Batillaria attramentaria</name>
    <dbReference type="NCBI Taxonomy" id="370345"/>
    <lineage>
        <taxon>Eukaryota</taxon>
        <taxon>Metazoa</taxon>
        <taxon>Spiralia</taxon>
        <taxon>Lophotrochozoa</taxon>
        <taxon>Mollusca</taxon>
        <taxon>Gastropoda</taxon>
        <taxon>Caenogastropoda</taxon>
        <taxon>Sorbeoconcha</taxon>
        <taxon>Cerithioidea</taxon>
        <taxon>Batillariidae</taxon>
        <taxon>Batillaria</taxon>
    </lineage>
</organism>
<gene>
    <name evidence="2" type="ORF">BaRGS_00039241</name>
</gene>
<feature type="non-terminal residue" evidence="2">
    <location>
        <position position="91"/>
    </location>
</feature>
<dbReference type="EMBL" id="JACVVK020000673">
    <property type="protein sequence ID" value="KAK7457299.1"/>
    <property type="molecule type" value="Genomic_DNA"/>
</dbReference>
<sequence length="91" mass="9750">VTQGLLVSGVSFPVTKPGWCQSYLIRCFRPLEPSKCVPGQECETDADCGGAQPRGGPPANSKKGRCPPTFFPFFCPLVVQGNCVRDSDCRG</sequence>
<evidence type="ECO:0000313" key="3">
    <source>
        <dbReference type="Proteomes" id="UP001519460"/>
    </source>
</evidence>
<proteinExistence type="predicted"/>
<name>A0ABD0J4D1_9CAEN</name>
<comment type="caution">
    <text evidence="2">The sequence shown here is derived from an EMBL/GenBank/DDBJ whole genome shotgun (WGS) entry which is preliminary data.</text>
</comment>
<feature type="non-terminal residue" evidence="2">
    <location>
        <position position="1"/>
    </location>
</feature>
<reference evidence="2 3" key="1">
    <citation type="journal article" date="2023" name="Sci. Data">
        <title>Genome assembly of the Korean intertidal mud-creeper Batillaria attramentaria.</title>
        <authorList>
            <person name="Patra A.K."/>
            <person name="Ho P.T."/>
            <person name="Jun S."/>
            <person name="Lee S.J."/>
            <person name="Kim Y."/>
            <person name="Won Y.J."/>
        </authorList>
    </citation>
    <scope>NUCLEOTIDE SEQUENCE [LARGE SCALE GENOMIC DNA]</scope>
    <source>
        <strain evidence="2">Wonlab-2016</strain>
    </source>
</reference>
<accession>A0ABD0J4D1</accession>
<protein>
    <submittedName>
        <fullName evidence="2">Uncharacterized protein</fullName>
    </submittedName>
</protein>
<dbReference type="AlphaFoldDB" id="A0ABD0J4D1"/>
<feature type="region of interest" description="Disordered" evidence="1">
    <location>
        <begin position="44"/>
        <end position="63"/>
    </location>
</feature>
<evidence type="ECO:0000256" key="1">
    <source>
        <dbReference type="SAM" id="MobiDB-lite"/>
    </source>
</evidence>
<evidence type="ECO:0000313" key="2">
    <source>
        <dbReference type="EMBL" id="KAK7457299.1"/>
    </source>
</evidence>
<keyword evidence="3" id="KW-1185">Reference proteome</keyword>
<dbReference type="Proteomes" id="UP001519460">
    <property type="component" value="Unassembled WGS sequence"/>
</dbReference>